<dbReference type="OrthoDB" id="465705at2"/>
<dbReference type="Gene3D" id="3.40.50.150">
    <property type="entry name" value="Vaccinia Virus protein VP39"/>
    <property type="match status" value="1"/>
</dbReference>
<dbReference type="InterPro" id="IPR041698">
    <property type="entry name" value="Methyltransf_25"/>
</dbReference>
<dbReference type="Proteomes" id="UP000297975">
    <property type="component" value="Unassembled WGS sequence"/>
</dbReference>
<reference evidence="3 4" key="1">
    <citation type="submission" date="2019-03" db="EMBL/GenBank/DDBJ databases">
        <authorList>
            <person name="He R.-H."/>
        </authorList>
    </citation>
    <scope>NUCLEOTIDE SEQUENCE [LARGE SCALE GENOMIC DNA]</scope>
    <source>
        <strain evidence="4">SH 714</strain>
    </source>
</reference>
<dbReference type="Pfam" id="PF13649">
    <property type="entry name" value="Methyltransf_25"/>
    <property type="match status" value="1"/>
</dbReference>
<dbReference type="SUPFAM" id="SSF53335">
    <property type="entry name" value="S-adenosyl-L-methionine-dependent methyltransferases"/>
    <property type="match status" value="1"/>
</dbReference>
<evidence type="ECO:0000256" key="1">
    <source>
        <dbReference type="ARBA" id="ARBA00022679"/>
    </source>
</evidence>
<keyword evidence="3" id="KW-0489">Methyltransferase</keyword>
<dbReference type="RefSeq" id="WP_134339958.1">
    <property type="nucleotide sequence ID" value="NZ_SOPW01000007.1"/>
</dbReference>
<feature type="domain" description="Methyltransferase" evidence="2">
    <location>
        <begin position="53"/>
        <end position="141"/>
    </location>
</feature>
<protein>
    <submittedName>
        <fullName evidence="3">Class I SAM-dependent methyltransferase</fullName>
    </submittedName>
</protein>
<comment type="caution">
    <text evidence="3">The sequence shown here is derived from an EMBL/GenBank/DDBJ whole genome shotgun (WGS) entry which is preliminary data.</text>
</comment>
<proteinExistence type="predicted"/>
<dbReference type="GO" id="GO:0032259">
    <property type="term" value="P:methylation"/>
    <property type="evidence" value="ECO:0007669"/>
    <property type="project" value="UniProtKB-KW"/>
</dbReference>
<evidence type="ECO:0000313" key="4">
    <source>
        <dbReference type="Proteomes" id="UP000297975"/>
    </source>
</evidence>
<dbReference type="PANTHER" id="PTHR43861">
    <property type="entry name" value="TRANS-ACONITATE 2-METHYLTRANSFERASE-RELATED"/>
    <property type="match status" value="1"/>
</dbReference>
<organism evidence="3 4">
    <name type="scientific">Filobacillus milosensis</name>
    <dbReference type="NCBI Taxonomy" id="94137"/>
    <lineage>
        <taxon>Bacteria</taxon>
        <taxon>Bacillati</taxon>
        <taxon>Bacillota</taxon>
        <taxon>Bacilli</taxon>
        <taxon>Bacillales</taxon>
        <taxon>Bacillaceae</taxon>
        <taxon>Filobacillus</taxon>
    </lineage>
</organism>
<evidence type="ECO:0000259" key="2">
    <source>
        <dbReference type="Pfam" id="PF13649"/>
    </source>
</evidence>
<dbReference type="EMBL" id="SOPW01000007">
    <property type="protein sequence ID" value="TFB21813.1"/>
    <property type="molecule type" value="Genomic_DNA"/>
</dbReference>
<dbReference type="InterPro" id="IPR029063">
    <property type="entry name" value="SAM-dependent_MTases_sf"/>
</dbReference>
<gene>
    <name evidence="3" type="ORF">E3U55_08300</name>
</gene>
<sequence>MNRSTKETKNLFNEWAQTYDRDLENASGPLLGYEASLALSKELLTIKENAKLLDIGIGTGAFASLLSREDTKVWGVDLSEKMIDECQNKHHEYRLEVGTFNEPNVDTSFDYIVSSFCFHEVLPNERLNALNVSFDLLEKNGKLFMLDIMFASQQAMDDGKKAIGEYWDPTEDYPIISELDVMLRDTGFENVRWFQTGPYHWAVLAEKI</sequence>
<dbReference type="GO" id="GO:0008168">
    <property type="term" value="F:methyltransferase activity"/>
    <property type="evidence" value="ECO:0007669"/>
    <property type="project" value="UniProtKB-KW"/>
</dbReference>
<accession>A0A4Y8INS3</accession>
<keyword evidence="1 3" id="KW-0808">Transferase</keyword>
<name>A0A4Y8INS3_9BACI</name>
<evidence type="ECO:0000313" key="3">
    <source>
        <dbReference type="EMBL" id="TFB21813.1"/>
    </source>
</evidence>
<keyword evidence="4" id="KW-1185">Reference proteome</keyword>
<dbReference type="CDD" id="cd02440">
    <property type="entry name" value="AdoMet_MTases"/>
    <property type="match status" value="1"/>
</dbReference>
<dbReference type="AlphaFoldDB" id="A0A4Y8INS3"/>